<dbReference type="EMBL" id="DTLS01000003">
    <property type="protein sequence ID" value="HGZ59598.1"/>
    <property type="molecule type" value="Genomic_DNA"/>
</dbReference>
<name>A0A7J3SK71_9CREN</name>
<feature type="compositionally biased region" description="Low complexity" evidence="1">
    <location>
        <begin position="105"/>
        <end position="119"/>
    </location>
</feature>
<comment type="caution">
    <text evidence="2">The sequence shown here is derived from an EMBL/GenBank/DDBJ whole genome shotgun (WGS) entry which is preliminary data.</text>
</comment>
<organism evidence="2">
    <name type="scientific">Fervidicoccus fontis</name>
    <dbReference type="NCBI Taxonomy" id="683846"/>
    <lineage>
        <taxon>Archaea</taxon>
        <taxon>Thermoproteota</taxon>
        <taxon>Thermoprotei</taxon>
        <taxon>Fervidicoccales</taxon>
        <taxon>Fervidicoccaceae</taxon>
        <taxon>Fervidicoccus</taxon>
    </lineage>
</organism>
<proteinExistence type="predicted"/>
<sequence length="229" mass="25041">MEEELEMDENLRLNPEEIDEYITELDKEASLEKYSQELAPGEVATNKQTGETYTVESIDTSGVAIVVDQTGTRRKIHKDYLQRPTASRKIAQDFAGTPAIGMGGTPAQAPGATPPTAKAPAEEPEEAPEIEVTEPAIQIPEKTEAPIETPAAPEMGTTISQQFLKEIFTDQRIAPLIVELLIEKLTSGQLAEALPEPVLENMASRGITPQLVKKQGFEIITRLASKLYE</sequence>
<protein>
    <submittedName>
        <fullName evidence="2">Uncharacterized protein</fullName>
    </submittedName>
</protein>
<gene>
    <name evidence="2" type="ORF">ENW83_00080</name>
</gene>
<evidence type="ECO:0000256" key="1">
    <source>
        <dbReference type="SAM" id="MobiDB-lite"/>
    </source>
</evidence>
<accession>A0A7J3SK71</accession>
<dbReference type="AlphaFoldDB" id="A0A7J3SK71"/>
<evidence type="ECO:0000313" key="2">
    <source>
        <dbReference type="EMBL" id="HGZ59598.1"/>
    </source>
</evidence>
<feature type="region of interest" description="Disordered" evidence="1">
    <location>
        <begin position="96"/>
        <end position="129"/>
    </location>
</feature>
<reference evidence="2" key="1">
    <citation type="journal article" date="2020" name="mSystems">
        <title>Genome- and Community-Level Interaction Insights into Carbon Utilization and Element Cycling Functions of Hydrothermarchaeota in Hydrothermal Sediment.</title>
        <authorList>
            <person name="Zhou Z."/>
            <person name="Liu Y."/>
            <person name="Xu W."/>
            <person name="Pan J."/>
            <person name="Luo Z.H."/>
            <person name="Li M."/>
        </authorList>
    </citation>
    <scope>NUCLEOTIDE SEQUENCE [LARGE SCALE GENOMIC DNA]</scope>
    <source>
        <strain evidence="2">SpSt-885</strain>
    </source>
</reference>